<sequence length="125" mass="13467">MPTITALIAHAPEPQVRALLARVFTEGGWRVTDDVDTLVVERGSRGKTLLFGAAAGEDFYLHQTLTLEPGEYEGAPTTAITYPTSSAVITRGGPYGADREMRVHDEYSQRIITALREAGIAVGHA</sequence>
<organism evidence="1 2">
    <name type="scientific">Actinomyces respiraculi</name>
    <dbReference type="NCBI Taxonomy" id="2744574"/>
    <lineage>
        <taxon>Bacteria</taxon>
        <taxon>Bacillati</taxon>
        <taxon>Actinomycetota</taxon>
        <taxon>Actinomycetes</taxon>
        <taxon>Actinomycetales</taxon>
        <taxon>Actinomycetaceae</taxon>
        <taxon>Actinomyces</taxon>
    </lineage>
</organism>
<accession>A0A7T0LKZ7</accession>
<dbReference type="Proteomes" id="UP000594637">
    <property type="component" value="Chromosome"/>
</dbReference>
<dbReference type="EMBL" id="CP063989">
    <property type="protein sequence ID" value="QPL05366.1"/>
    <property type="molecule type" value="Genomic_DNA"/>
</dbReference>
<proteinExistence type="predicted"/>
<evidence type="ECO:0000313" key="1">
    <source>
        <dbReference type="EMBL" id="QPL05366.1"/>
    </source>
</evidence>
<evidence type="ECO:0000313" key="2">
    <source>
        <dbReference type="Proteomes" id="UP000594637"/>
    </source>
</evidence>
<dbReference type="AlphaFoldDB" id="A0A7T0LKZ7"/>
<gene>
    <name evidence="1" type="ORF">ID810_11795</name>
</gene>
<reference evidence="1 2" key="1">
    <citation type="submission" date="2020-11" db="EMBL/GenBank/DDBJ databases">
        <title>Actinomyces sp. ZJ750.</title>
        <authorList>
            <person name="Zhou J."/>
        </authorList>
    </citation>
    <scope>NUCLEOTIDE SEQUENCE [LARGE SCALE GENOMIC DNA]</scope>
    <source>
        <strain evidence="1 2">ZJ750</strain>
    </source>
</reference>
<keyword evidence="2" id="KW-1185">Reference proteome</keyword>
<dbReference type="RefSeq" id="WP_166858169.1">
    <property type="nucleotide sequence ID" value="NZ_CP063989.1"/>
</dbReference>
<name>A0A7T0LKZ7_9ACTO</name>
<dbReference type="KEGG" id="arep:ID810_11795"/>
<protein>
    <submittedName>
        <fullName evidence="1">Uncharacterized protein</fullName>
    </submittedName>
</protein>